<evidence type="ECO:0000259" key="1">
    <source>
        <dbReference type="Pfam" id="PF01637"/>
    </source>
</evidence>
<evidence type="ECO:0000259" key="2">
    <source>
        <dbReference type="Pfam" id="PF03008"/>
    </source>
</evidence>
<dbReference type="AlphaFoldDB" id="A0A2H0XCN7"/>
<gene>
    <name evidence="3" type="ORF">COT50_00670</name>
</gene>
<comment type="caution">
    <text evidence="3">The sequence shown here is derived from an EMBL/GenBank/DDBJ whole genome shotgun (WGS) entry which is preliminary data.</text>
</comment>
<feature type="domain" description="DUF234" evidence="2">
    <location>
        <begin position="323"/>
        <end position="412"/>
    </location>
</feature>
<dbReference type="SUPFAM" id="SSF52540">
    <property type="entry name" value="P-loop containing nucleoside triphosphate hydrolases"/>
    <property type="match status" value="1"/>
</dbReference>
<keyword evidence="3" id="KW-0067">ATP-binding</keyword>
<proteinExistence type="predicted"/>
<dbReference type="PANTHER" id="PTHR34704:SF1">
    <property type="entry name" value="ATPASE"/>
    <property type="match status" value="1"/>
</dbReference>
<dbReference type="EMBL" id="PEYU01000012">
    <property type="protein sequence ID" value="PIS22700.1"/>
    <property type="molecule type" value="Genomic_DNA"/>
</dbReference>
<keyword evidence="3" id="KW-0547">Nucleotide-binding</keyword>
<dbReference type="Pfam" id="PF03008">
    <property type="entry name" value="DUF234"/>
    <property type="match status" value="1"/>
</dbReference>
<dbReference type="InterPro" id="IPR004256">
    <property type="entry name" value="DUF234"/>
</dbReference>
<dbReference type="GO" id="GO:0005524">
    <property type="term" value="F:ATP binding"/>
    <property type="evidence" value="ECO:0007669"/>
    <property type="project" value="UniProtKB-KW"/>
</dbReference>
<sequence>MESKFINRKNELAWLEKCYREAFKEGQLLVLYGKRRVGKTELVTHFIKSKPNIYYLANRTTTAEHLSSATKVFATGFEDTFMANTPLPSWRDFFDYLIKKVSERKSKEPIVLVFDEFPYLAESNEGISSFFQYGWDMGLKNNSVVMIVMGSSMAMMYKHALIKSAPLYGRRTGQWLLEPFTFTETKNFYPKASFDNAFSLYALTGGIPAYSKVFDGARSLKENITERVFPEGSFLSVEPEFLLSDEFDDSKSYLTILQAIGQGRTKFSQILQDSGMQATSLPAYLQNLQDLRLVKREVPITDITLPKSKNGTYSLSDNFLSFYFSFVFPNNSLVKSKAYNVIFKTKGEVLTGLIAKSYENTTPEFIAPAINKGILPNFELMGRWWDKDTEIDLVGLNREDNAILFGETKWNSKPIGTEVLNQLKAKSKKVVWGKPGRKEFFVLTSKAGFTKILIDEAREQGVVLIEKDSVI</sequence>
<feature type="domain" description="ATPase" evidence="1">
    <location>
        <begin position="5"/>
        <end position="209"/>
    </location>
</feature>
<dbReference type="Pfam" id="PF01637">
    <property type="entry name" value="ATPase_2"/>
    <property type="match status" value="1"/>
</dbReference>
<dbReference type="Proteomes" id="UP000231252">
    <property type="component" value="Unassembled WGS sequence"/>
</dbReference>
<evidence type="ECO:0000313" key="3">
    <source>
        <dbReference type="EMBL" id="PIS22700.1"/>
    </source>
</evidence>
<evidence type="ECO:0000313" key="4">
    <source>
        <dbReference type="Proteomes" id="UP000231252"/>
    </source>
</evidence>
<dbReference type="InterPro" id="IPR011335">
    <property type="entry name" value="Restrct_endonuc-II-like"/>
</dbReference>
<dbReference type="Gene3D" id="3.40.50.300">
    <property type="entry name" value="P-loop containing nucleotide triphosphate hydrolases"/>
    <property type="match status" value="1"/>
</dbReference>
<protein>
    <submittedName>
        <fullName evidence="3">ATP-binding protein</fullName>
    </submittedName>
</protein>
<organism evidence="3 4">
    <name type="scientific">candidate division WWE3 bacterium CG08_land_8_20_14_0_20_41_10</name>
    <dbReference type="NCBI Taxonomy" id="1975085"/>
    <lineage>
        <taxon>Bacteria</taxon>
        <taxon>Katanobacteria</taxon>
    </lineage>
</organism>
<dbReference type="SUPFAM" id="SSF52980">
    <property type="entry name" value="Restriction endonuclease-like"/>
    <property type="match status" value="1"/>
</dbReference>
<reference evidence="4" key="1">
    <citation type="submission" date="2017-09" db="EMBL/GenBank/DDBJ databases">
        <title>Depth-based differentiation of microbial function through sediment-hosted aquifers and enrichment of novel symbionts in the deep terrestrial subsurface.</title>
        <authorList>
            <person name="Probst A.J."/>
            <person name="Ladd B."/>
            <person name="Jarett J.K."/>
            <person name="Geller-Mcgrath D.E."/>
            <person name="Sieber C.M.K."/>
            <person name="Emerson J.B."/>
            <person name="Anantharaman K."/>
            <person name="Thomas B.C."/>
            <person name="Malmstrom R."/>
            <person name="Stieglmeier M."/>
            <person name="Klingl A."/>
            <person name="Woyke T."/>
            <person name="Ryan C.M."/>
            <person name="Banfield J.F."/>
        </authorList>
    </citation>
    <scope>NUCLEOTIDE SEQUENCE [LARGE SCALE GENOMIC DNA]</scope>
</reference>
<dbReference type="InterPro" id="IPR011579">
    <property type="entry name" value="ATPase_dom"/>
</dbReference>
<dbReference type="InterPro" id="IPR027417">
    <property type="entry name" value="P-loop_NTPase"/>
</dbReference>
<accession>A0A2H0XCN7</accession>
<name>A0A2H0XCN7_UNCKA</name>
<dbReference type="PANTHER" id="PTHR34704">
    <property type="entry name" value="ATPASE"/>
    <property type="match status" value="1"/>
</dbReference>